<evidence type="ECO:0000313" key="3">
    <source>
        <dbReference type="EMBL" id="EEF30529.1"/>
    </source>
</evidence>
<keyword evidence="4" id="KW-1185">Reference proteome</keyword>
<protein>
    <submittedName>
        <fullName evidence="3">Uncharacterized protein</fullName>
    </submittedName>
</protein>
<dbReference type="Proteomes" id="UP000008311">
    <property type="component" value="Unassembled WGS sequence"/>
</dbReference>
<sequence>MGRFCFLRVILVLALLALSSSHGRKVMETVDVGDSYVQPEEIAGNSREMIEVLDYQLDPGPNTNPKTGFIYGPPPQGI</sequence>
<accession>B9T0T2</accession>
<dbReference type="EMBL" id="EQ974314">
    <property type="protein sequence ID" value="EEF30529.1"/>
    <property type="molecule type" value="Genomic_DNA"/>
</dbReference>
<proteinExistence type="predicted"/>
<dbReference type="AlphaFoldDB" id="B9T0T2"/>
<dbReference type="InParanoid" id="B9T0T2"/>
<keyword evidence="2" id="KW-0732">Signal</keyword>
<gene>
    <name evidence="3" type="ORF">RCOM_0340120</name>
</gene>
<name>B9T0T2_RICCO</name>
<feature type="region of interest" description="Disordered" evidence="1">
    <location>
        <begin position="58"/>
        <end position="78"/>
    </location>
</feature>
<feature type="chain" id="PRO_5002892202" evidence="2">
    <location>
        <begin position="24"/>
        <end position="78"/>
    </location>
</feature>
<dbReference type="PANTHER" id="PTHR37908">
    <property type="entry name" value="TRANSMEMBRANE PROTEIN"/>
    <property type="match status" value="1"/>
</dbReference>
<evidence type="ECO:0000313" key="4">
    <source>
        <dbReference type="Proteomes" id="UP000008311"/>
    </source>
</evidence>
<evidence type="ECO:0000256" key="1">
    <source>
        <dbReference type="SAM" id="MobiDB-lite"/>
    </source>
</evidence>
<dbReference type="PANTHER" id="PTHR37908:SF4">
    <property type="entry name" value="PROTEIN, PUTATIVE-RELATED"/>
    <property type="match status" value="1"/>
</dbReference>
<feature type="signal peptide" evidence="2">
    <location>
        <begin position="1"/>
        <end position="23"/>
    </location>
</feature>
<reference evidence="4" key="1">
    <citation type="journal article" date="2010" name="Nat. Biotechnol.">
        <title>Draft genome sequence of the oilseed species Ricinus communis.</title>
        <authorList>
            <person name="Chan A.P."/>
            <person name="Crabtree J."/>
            <person name="Zhao Q."/>
            <person name="Lorenzi H."/>
            <person name="Orvis J."/>
            <person name="Puiu D."/>
            <person name="Melake-Berhan A."/>
            <person name="Jones K.M."/>
            <person name="Redman J."/>
            <person name="Chen G."/>
            <person name="Cahoon E.B."/>
            <person name="Gedil M."/>
            <person name="Stanke M."/>
            <person name="Haas B.J."/>
            <person name="Wortman J.R."/>
            <person name="Fraser-Liggett C.M."/>
            <person name="Ravel J."/>
            <person name="Rabinowicz P.D."/>
        </authorList>
    </citation>
    <scope>NUCLEOTIDE SEQUENCE [LARGE SCALE GENOMIC DNA]</scope>
    <source>
        <strain evidence="4">cv. Hale</strain>
    </source>
</reference>
<organism evidence="3 4">
    <name type="scientific">Ricinus communis</name>
    <name type="common">Castor bean</name>
    <dbReference type="NCBI Taxonomy" id="3988"/>
    <lineage>
        <taxon>Eukaryota</taxon>
        <taxon>Viridiplantae</taxon>
        <taxon>Streptophyta</taxon>
        <taxon>Embryophyta</taxon>
        <taxon>Tracheophyta</taxon>
        <taxon>Spermatophyta</taxon>
        <taxon>Magnoliopsida</taxon>
        <taxon>eudicotyledons</taxon>
        <taxon>Gunneridae</taxon>
        <taxon>Pentapetalae</taxon>
        <taxon>rosids</taxon>
        <taxon>fabids</taxon>
        <taxon>Malpighiales</taxon>
        <taxon>Euphorbiaceae</taxon>
        <taxon>Acalyphoideae</taxon>
        <taxon>Acalypheae</taxon>
        <taxon>Ricinus</taxon>
    </lineage>
</organism>
<evidence type="ECO:0000256" key="2">
    <source>
        <dbReference type="SAM" id="SignalP"/>
    </source>
</evidence>